<gene>
    <name evidence="1" type="ORF">WH47_01149</name>
</gene>
<organism evidence="1 2">
    <name type="scientific">Habropoda laboriosa</name>
    <dbReference type="NCBI Taxonomy" id="597456"/>
    <lineage>
        <taxon>Eukaryota</taxon>
        <taxon>Metazoa</taxon>
        <taxon>Ecdysozoa</taxon>
        <taxon>Arthropoda</taxon>
        <taxon>Hexapoda</taxon>
        <taxon>Insecta</taxon>
        <taxon>Pterygota</taxon>
        <taxon>Neoptera</taxon>
        <taxon>Endopterygota</taxon>
        <taxon>Hymenoptera</taxon>
        <taxon>Apocrita</taxon>
        <taxon>Aculeata</taxon>
        <taxon>Apoidea</taxon>
        <taxon>Anthophila</taxon>
        <taxon>Apidae</taxon>
        <taxon>Habropoda</taxon>
    </lineage>
</organism>
<dbReference type="AlphaFoldDB" id="A0A0L7QYW4"/>
<accession>A0A0L7QYW4</accession>
<reference evidence="1 2" key="1">
    <citation type="submission" date="2015-07" db="EMBL/GenBank/DDBJ databases">
        <title>The genome of Habropoda laboriosa.</title>
        <authorList>
            <person name="Pan H."/>
            <person name="Kapheim K."/>
        </authorList>
    </citation>
    <scope>NUCLEOTIDE SEQUENCE [LARGE SCALE GENOMIC DNA]</scope>
    <source>
        <strain evidence="1">0110345459</strain>
    </source>
</reference>
<evidence type="ECO:0000313" key="2">
    <source>
        <dbReference type="Proteomes" id="UP000053825"/>
    </source>
</evidence>
<dbReference type="EMBL" id="KQ414685">
    <property type="protein sequence ID" value="KOC63819.1"/>
    <property type="molecule type" value="Genomic_DNA"/>
</dbReference>
<proteinExistence type="predicted"/>
<sequence length="175" mass="20165">MLDIERHGKNHWTVEEETCSSSKCSCWSRTKEEKNNSKKYASRVSRFNQSHNYRMPEHRQKWSIIRWNFQTITGMKAFATIIPNCYRRLRTLPLAPYLNSNGISTAGTLKIKQFIVGTVSFWSFKRDQSDGSAHNQSAISVQSGKIESIVRNEVLSDGTFWPPQESRKGLPHQGK</sequence>
<dbReference type="Proteomes" id="UP000053825">
    <property type="component" value="Unassembled WGS sequence"/>
</dbReference>
<evidence type="ECO:0000313" key="1">
    <source>
        <dbReference type="EMBL" id="KOC63819.1"/>
    </source>
</evidence>
<keyword evidence="2" id="KW-1185">Reference proteome</keyword>
<name>A0A0L7QYW4_9HYME</name>
<protein>
    <submittedName>
        <fullName evidence="1">Uncharacterized protein</fullName>
    </submittedName>
</protein>